<dbReference type="Proteomes" id="UP000447434">
    <property type="component" value="Chromosome 12"/>
</dbReference>
<keyword evidence="3" id="KW-1185">Reference proteome</keyword>
<accession>A0A6A4PNJ3</accession>
<dbReference type="EMBL" id="WOCE01000012">
    <property type="protein sequence ID" value="KAE9603052.1"/>
    <property type="molecule type" value="Genomic_DNA"/>
</dbReference>
<comment type="caution">
    <text evidence="2">The sequence shown here is derived from an EMBL/GenBank/DDBJ whole genome shotgun (WGS) entry which is preliminary data.</text>
</comment>
<reference evidence="3" key="1">
    <citation type="journal article" date="2020" name="Nat. Commun.">
        <title>Genome sequence of the cluster root forming white lupin.</title>
        <authorList>
            <person name="Hufnagel B."/>
            <person name="Marques A."/>
            <person name="Soriano A."/>
            <person name="Marques L."/>
            <person name="Divol F."/>
            <person name="Doumas P."/>
            <person name="Sallet E."/>
            <person name="Mancinotti D."/>
            <person name="Carrere S."/>
            <person name="Marande W."/>
            <person name="Arribat S."/>
            <person name="Keller J."/>
            <person name="Huneau C."/>
            <person name="Blein T."/>
            <person name="Aime D."/>
            <person name="Laguerre M."/>
            <person name="Taylor J."/>
            <person name="Schubert V."/>
            <person name="Nelson M."/>
            <person name="Geu-Flores F."/>
            <person name="Crespi M."/>
            <person name="Gallardo-Guerrero K."/>
            <person name="Delaux P.-M."/>
            <person name="Salse J."/>
            <person name="Berges H."/>
            <person name="Guyot R."/>
            <person name="Gouzy J."/>
            <person name="Peret B."/>
        </authorList>
    </citation>
    <scope>NUCLEOTIDE SEQUENCE [LARGE SCALE GENOMIC DNA]</scope>
    <source>
        <strain evidence="3">cv. Amiga</strain>
    </source>
</reference>
<organism evidence="2 3">
    <name type="scientific">Lupinus albus</name>
    <name type="common">White lupine</name>
    <name type="synonym">Lupinus termis</name>
    <dbReference type="NCBI Taxonomy" id="3870"/>
    <lineage>
        <taxon>Eukaryota</taxon>
        <taxon>Viridiplantae</taxon>
        <taxon>Streptophyta</taxon>
        <taxon>Embryophyta</taxon>
        <taxon>Tracheophyta</taxon>
        <taxon>Spermatophyta</taxon>
        <taxon>Magnoliopsida</taxon>
        <taxon>eudicotyledons</taxon>
        <taxon>Gunneridae</taxon>
        <taxon>Pentapetalae</taxon>
        <taxon>rosids</taxon>
        <taxon>fabids</taxon>
        <taxon>Fabales</taxon>
        <taxon>Fabaceae</taxon>
        <taxon>Papilionoideae</taxon>
        <taxon>50 kb inversion clade</taxon>
        <taxon>genistoids sensu lato</taxon>
        <taxon>core genistoids</taxon>
        <taxon>Genisteae</taxon>
        <taxon>Lupinus</taxon>
    </lineage>
</organism>
<dbReference type="AlphaFoldDB" id="A0A6A4PNJ3"/>
<sequence>MTEMNLVMGHNQPFPQECNHNTFNFIILETAEMLCDGRDMHIWLPADRFFIIDWDDQGHNQDISIDEMSKPRSNPSKNHCPYPI</sequence>
<feature type="region of interest" description="Disordered" evidence="1">
    <location>
        <begin position="62"/>
        <end position="84"/>
    </location>
</feature>
<protein>
    <submittedName>
        <fullName evidence="2">Uncharacterized protein</fullName>
    </submittedName>
</protein>
<evidence type="ECO:0000313" key="2">
    <source>
        <dbReference type="EMBL" id="KAE9603052.1"/>
    </source>
</evidence>
<evidence type="ECO:0000313" key="3">
    <source>
        <dbReference type="Proteomes" id="UP000447434"/>
    </source>
</evidence>
<name>A0A6A4PNJ3_LUPAL</name>
<gene>
    <name evidence="2" type="ORF">Lalb_Chr12g0206221</name>
</gene>
<proteinExistence type="predicted"/>
<evidence type="ECO:0000256" key="1">
    <source>
        <dbReference type="SAM" id="MobiDB-lite"/>
    </source>
</evidence>